<protein>
    <submittedName>
        <fullName evidence="1">Uncharacterized protein</fullName>
    </submittedName>
</protein>
<dbReference type="AlphaFoldDB" id="A0A5B7ICV8"/>
<reference evidence="1 2" key="1">
    <citation type="submission" date="2019-05" db="EMBL/GenBank/DDBJ databases">
        <title>Another draft genome of Portunus trituberculatus and its Hox gene families provides insights of decapod evolution.</title>
        <authorList>
            <person name="Jeong J.-H."/>
            <person name="Song I."/>
            <person name="Kim S."/>
            <person name="Choi T."/>
            <person name="Kim D."/>
            <person name="Ryu S."/>
            <person name="Kim W."/>
        </authorList>
    </citation>
    <scope>NUCLEOTIDE SEQUENCE [LARGE SCALE GENOMIC DNA]</scope>
    <source>
        <tissue evidence="1">Muscle</tissue>
    </source>
</reference>
<sequence length="63" mass="7017">MKRICISNRHTFQHLIPPPFLCKKGKLAKGNIQLKKKAHLVASPLPGLRVSQKIGINVLKLPP</sequence>
<evidence type="ECO:0000313" key="2">
    <source>
        <dbReference type="Proteomes" id="UP000324222"/>
    </source>
</evidence>
<dbReference type="EMBL" id="VSRR010053013">
    <property type="protein sequence ID" value="MPC80103.1"/>
    <property type="molecule type" value="Genomic_DNA"/>
</dbReference>
<name>A0A5B7ICV8_PORTR</name>
<comment type="caution">
    <text evidence="1">The sequence shown here is derived from an EMBL/GenBank/DDBJ whole genome shotgun (WGS) entry which is preliminary data.</text>
</comment>
<organism evidence="1 2">
    <name type="scientific">Portunus trituberculatus</name>
    <name type="common">Swimming crab</name>
    <name type="synonym">Neptunus trituberculatus</name>
    <dbReference type="NCBI Taxonomy" id="210409"/>
    <lineage>
        <taxon>Eukaryota</taxon>
        <taxon>Metazoa</taxon>
        <taxon>Ecdysozoa</taxon>
        <taxon>Arthropoda</taxon>
        <taxon>Crustacea</taxon>
        <taxon>Multicrustacea</taxon>
        <taxon>Malacostraca</taxon>
        <taxon>Eumalacostraca</taxon>
        <taxon>Eucarida</taxon>
        <taxon>Decapoda</taxon>
        <taxon>Pleocyemata</taxon>
        <taxon>Brachyura</taxon>
        <taxon>Eubrachyura</taxon>
        <taxon>Portunoidea</taxon>
        <taxon>Portunidae</taxon>
        <taxon>Portuninae</taxon>
        <taxon>Portunus</taxon>
    </lineage>
</organism>
<evidence type="ECO:0000313" key="1">
    <source>
        <dbReference type="EMBL" id="MPC80103.1"/>
    </source>
</evidence>
<accession>A0A5B7ICV8</accession>
<keyword evidence="2" id="KW-1185">Reference proteome</keyword>
<dbReference type="Proteomes" id="UP000324222">
    <property type="component" value="Unassembled WGS sequence"/>
</dbReference>
<proteinExistence type="predicted"/>
<gene>
    <name evidence="1" type="ORF">E2C01_074670</name>
</gene>